<keyword evidence="3" id="KW-1003">Cell membrane</keyword>
<evidence type="ECO:0000256" key="3">
    <source>
        <dbReference type="ARBA" id="ARBA00022475"/>
    </source>
</evidence>
<dbReference type="EMBL" id="LN885187">
    <property type="protein sequence ID" value="CUQ99336.1"/>
    <property type="molecule type" value="mRNA"/>
</dbReference>
<comment type="subcellular location">
    <subcellularLocation>
        <location evidence="1">Cell membrane</location>
        <topology evidence="1">Multi-pass membrane protein</topology>
    </subcellularLocation>
</comment>
<reference evidence="12" key="2">
    <citation type="journal article" date="2016" name="Insect Biochem. Mol. Biol.">
        <title>Multifaceted biological insights from a draft genome sequence of the tobacco hornworm moth, Manduca sexta.</title>
        <authorList>
            <person name="Kanost M.R."/>
            <person name="Arrese E.L."/>
            <person name="Cao X."/>
            <person name="Chen Y.R."/>
            <person name="Chellapilla S."/>
            <person name="Goldsmith M.R."/>
            <person name="Grosse-Wilde E."/>
            <person name="Heckel D.G."/>
            <person name="Herndon N."/>
            <person name="Jiang H."/>
            <person name="Papanicolaou A."/>
            <person name="Qu J."/>
            <person name="Soulages J.L."/>
            <person name="Vogel H."/>
            <person name="Walters J."/>
            <person name="Waterhouse R.M."/>
            <person name="Ahn S.J."/>
            <person name="Almeida F.C."/>
            <person name="An C."/>
            <person name="Aqrawi P."/>
            <person name="Bretschneider A."/>
            <person name="Bryant W.B."/>
            <person name="Bucks S."/>
            <person name="Chao H."/>
            <person name="Chevignon G."/>
            <person name="Christen J.M."/>
            <person name="Clarke D.F."/>
            <person name="Dittmer N.T."/>
            <person name="Ferguson L.C.F."/>
            <person name="Garavelou S."/>
            <person name="Gordon K.H.J."/>
            <person name="Gunaratna R.T."/>
            <person name="Han Y."/>
            <person name="Hauser F."/>
            <person name="He Y."/>
            <person name="Heidel-Fischer H."/>
            <person name="Hirsh A."/>
            <person name="Hu Y."/>
            <person name="Jiang H."/>
            <person name="Kalra D."/>
            <person name="Klinner C."/>
            <person name="Konig C."/>
            <person name="Kovar C."/>
            <person name="Kroll A.R."/>
            <person name="Kuwar S.S."/>
            <person name="Lee S.L."/>
            <person name="Lehman R."/>
            <person name="Li K."/>
            <person name="Li Z."/>
            <person name="Liang H."/>
            <person name="Lovelace S."/>
            <person name="Lu Z."/>
            <person name="Mansfield J.H."/>
            <person name="McCulloch K.J."/>
            <person name="Mathew T."/>
            <person name="Morton B."/>
            <person name="Muzny D.M."/>
            <person name="Neunemann D."/>
            <person name="Ongeri F."/>
            <person name="Pauchet Y."/>
            <person name="Pu L.L."/>
            <person name="Pyrousis I."/>
            <person name="Rao X.J."/>
            <person name="Redding A."/>
            <person name="Roesel C."/>
            <person name="Sanchez-Gracia A."/>
            <person name="Schaack S."/>
            <person name="Shukla A."/>
            <person name="Tetreau G."/>
            <person name="Wang Y."/>
            <person name="Xiong G.H."/>
            <person name="Traut W."/>
            <person name="Walsh T.K."/>
            <person name="Worley K.C."/>
            <person name="Wu D."/>
            <person name="Wu W."/>
            <person name="Wu Y.Q."/>
            <person name="Zhang X."/>
            <person name="Zou Z."/>
            <person name="Zucker H."/>
            <person name="Briscoe A.D."/>
            <person name="Burmester T."/>
            <person name="Clem R.J."/>
            <person name="Feyereisen R."/>
            <person name="Grimmelikhuijzen C.J.P."/>
            <person name="Hamodrakas S.J."/>
            <person name="Hansson B.S."/>
            <person name="Huguet E."/>
            <person name="Jermiin L.S."/>
            <person name="Lan Q."/>
            <person name="Lehman H.K."/>
            <person name="Lorenzen M."/>
            <person name="Merzendorfer H."/>
            <person name="Michalopoulos I."/>
            <person name="Morton D.B."/>
            <person name="Muthukrishnan S."/>
            <person name="Oakeshott J.G."/>
            <person name="Palmer W."/>
            <person name="Park Y."/>
            <person name="Passarelli A.L."/>
            <person name="Rozas J."/>
            <person name="Schwartz L.M."/>
            <person name="Smith W."/>
            <person name="Southgate A."/>
            <person name="Vilcinskas A."/>
            <person name="Vogt R."/>
            <person name="Wang P."/>
            <person name="Werren J."/>
            <person name="Yu X.Q."/>
            <person name="Zhou J.J."/>
            <person name="Brown S.J."/>
            <person name="Scherer S.E."/>
            <person name="Richards S."/>
            <person name="Blissard G.W."/>
        </authorList>
    </citation>
    <scope>NUCLEOTIDE SEQUENCE</scope>
</reference>
<dbReference type="InterPro" id="IPR001320">
    <property type="entry name" value="Iontro_rcpt_C"/>
</dbReference>
<dbReference type="InterPro" id="IPR052192">
    <property type="entry name" value="Insect_Ionotropic_Sensory_Rcpt"/>
</dbReference>
<evidence type="ECO:0000259" key="10">
    <source>
        <dbReference type="Pfam" id="PF00060"/>
    </source>
</evidence>
<dbReference type="EMBL" id="JH668464">
    <property type="protein sequence ID" value="KAG6454338.1"/>
    <property type="molecule type" value="Genomic_DNA"/>
</dbReference>
<keyword evidence="7 11" id="KW-0675">Receptor</keyword>
<organism evidence="11">
    <name type="scientific">Manduca sexta</name>
    <name type="common">Tobacco hawkmoth</name>
    <name type="synonym">Tobacco hornworm</name>
    <dbReference type="NCBI Taxonomy" id="7130"/>
    <lineage>
        <taxon>Eukaryota</taxon>
        <taxon>Metazoa</taxon>
        <taxon>Ecdysozoa</taxon>
        <taxon>Arthropoda</taxon>
        <taxon>Hexapoda</taxon>
        <taxon>Insecta</taxon>
        <taxon>Pterygota</taxon>
        <taxon>Neoptera</taxon>
        <taxon>Endopterygota</taxon>
        <taxon>Lepidoptera</taxon>
        <taxon>Glossata</taxon>
        <taxon>Ditrysia</taxon>
        <taxon>Bombycoidea</taxon>
        <taxon>Sphingidae</taxon>
        <taxon>Sphinginae</taxon>
        <taxon>Sphingini</taxon>
        <taxon>Manduca</taxon>
    </lineage>
</organism>
<keyword evidence="5 9" id="KW-1133">Transmembrane helix</keyword>
<dbReference type="AlphaFoldDB" id="A0A5K8B169"/>
<evidence type="ECO:0000256" key="7">
    <source>
        <dbReference type="ARBA" id="ARBA00023170"/>
    </source>
</evidence>
<evidence type="ECO:0000256" key="2">
    <source>
        <dbReference type="ARBA" id="ARBA00008685"/>
    </source>
</evidence>
<dbReference type="SUPFAM" id="SSF53850">
    <property type="entry name" value="Periplasmic binding protein-like II"/>
    <property type="match status" value="1"/>
</dbReference>
<sequence length="439" mass="49493">MVTTPRGFYNGSYVDIRPHRELFRRRGDVMGHPLTMSNVIQDSNSTQYHLPREDALELNYDVTSKICWMIARLAFEMVNATPRYIFSYRWGYQVDGQWSGMINDLKNGKADLGTNCIVTDTRRLSVVSYTDSVAPYRVRFIFRQPPLAYVANIFSLPFSSNVWIALVICCFASTAAVVLGFKWEANLDKDSQYLTGNIGDALLLTMSAVSQQGCVIEPRRAPGRIMLVVLFTTLMALYAAYSANIVVLLQAPSNSIRNLAQLTASKITLAANDVDYNRFVFNLYKDPVHQSVNKKINPDKGKGQFYTIDEGVEKIREGLFAFHSIVEGVYRRIEQTFLEMEKCDLTEVDFLSSFDPFVPVKKDSPYIELLRVTFKQIRESGIRAALNKRYQVPKPPCHTKSAAFSSVGLLDLQPVLVLMLYGIAISTAILAVEVAVFNM</sequence>
<dbReference type="GO" id="GO:0005886">
    <property type="term" value="C:plasma membrane"/>
    <property type="evidence" value="ECO:0007669"/>
    <property type="project" value="UniProtKB-SubCell"/>
</dbReference>
<comment type="similarity">
    <text evidence="2">Belongs to the glutamate-gated ion channel (TC 1.A.10.1) family.</text>
</comment>
<evidence type="ECO:0000256" key="9">
    <source>
        <dbReference type="SAM" id="Phobius"/>
    </source>
</evidence>
<protein>
    <submittedName>
        <fullName evidence="11">Ionotropic receptor 75p.3</fullName>
    </submittedName>
</protein>
<evidence type="ECO:0000256" key="8">
    <source>
        <dbReference type="ARBA" id="ARBA00023180"/>
    </source>
</evidence>
<accession>A0A5K8B169</accession>
<evidence type="ECO:0000256" key="1">
    <source>
        <dbReference type="ARBA" id="ARBA00004651"/>
    </source>
</evidence>
<feature type="transmembrane region" description="Helical" evidence="9">
    <location>
        <begin position="162"/>
        <end position="181"/>
    </location>
</feature>
<name>A0A5K8B169_MANSE</name>
<reference evidence="11" key="1">
    <citation type="journal article" date="2015" name="Insect Biochem. Mol. Biol.">
        <title>A reference gene set for chemosensory receptor genes of Manduca sexta.</title>
        <authorList>
            <person name="Koenig C."/>
            <person name="Hirsh A."/>
            <person name="Bucks S."/>
            <person name="Klinner C."/>
            <person name="Vogel H."/>
            <person name="Shukla A."/>
            <person name="Mansfield J.H."/>
            <person name="Morton B."/>
            <person name="Hansson B.S."/>
            <person name="Grosse-Wilde E."/>
        </authorList>
    </citation>
    <scope>NUCLEOTIDE SEQUENCE</scope>
</reference>
<dbReference type="Proteomes" id="UP000791440">
    <property type="component" value="Unassembled WGS sequence"/>
</dbReference>
<gene>
    <name evidence="11" type="primary">IR75p.3</name>
    <name evidence="12" type="ORF">O3G_MSEX008648</name>
</gene>
<dbReference type="Gene3D" id="1.10.287.70">
    <property type="match status" value="1"/>
</dbReference>
<feature type="transmembrane region" description="Helical" evidence="9">
    <location>
        <begin position="415"/>
        <end position="437"/>
    </location>
</feature>
<dbReference type="GO" id="GO:0050906">
    <property type="term" value="P:detection of stimulus involved in sensory perception"/>
    <property type="evidence" value="ECO:0007669"/>
    <property type="project" value="UniProtKB-ARBA"/>
</dbReference>
<feature type="domain" description="Ionotropic glutamate receptor C-terminal" evidence="10">
    <location>
        <begin position="160"/>
        <end position="417"/>
    </location>
</feature>
<dbReference type="GO" id="GO:0015276">
    <property type="term" value="F:ligand-gated monoatomic ion channel activity"/>
    <property type="evidence" value="ECO:0007669"/>
    <property type="project" value="InterPro"/>
</dbReference>
<keyword evidence="6 9" id="KW-0472">Membrane</keyword>
<keyword evidence="13" id="KW-1185">Reference proteome</keyword>
<evidence type="ECO:0000313" key="12">
    <source>
        <dbReference type="EMBL" id="KAG6454337.1"/>
    </source>
</evidence>
<evidence type="ECO:0000313" key="13">
    <source>
        <dbReference type="Proteomes" id="UP000791440"/>
    </source>
</evidence>
<dbReference type="Gene3D" id="3.40.190.10">
    <property type="entry name" value="Periplasmic binding protein-like II"/>
    <property type="match status" value="1"/>
</dbReference>
<keyword evidence="4 9" id="KW-0812">Transmembrane</keyword>
<dbReference type="OrthoDB" id="6891213at2759"/>
<evidence type="ECO:0000313" key="11">
    <source>
        <dbReference type="EMBL" id="CUQ99336.1"/>
    </source>
</evidence>
<reference evidence="12" key="3">
    <citation type="submission" date="2020-12" db="EMBL/GenBank/DDBJ databases">
        <authorList>
            <person name="Kanost M."/>
        </authorList>
    </citation>
    <scope>NUCLEOTIDE SEQUENCE</scope>
</reference>
<dbReference type="PANTHER" id="PTHR42643:SF33">
    <property type="entry name" value="GLUTAMATE RECEPTOR 2-LIKE PROTEIN"/>
    <property type="match status" value="1"/>
</dbReference>
<evidence type="ECO:0000256" key="4">
    <source>
        <dbReference type="ARBA" id="ARBA00022692"/>
    </source>
</evidence>
<evidence type="ECO:0000256" key="6">
    <source>
        <dbReference type="ARBA" id="ARBA00023136"/>
    </source>
</evidence>
<feature type="transmembrane region" description="Helical" evidence="9">
    <location>
        <begin position="225"/>
        <end position="249"/>
    </location>
</feature>
<dbReference type="EMBL" id="JH668464">
    <property type="protein sequence ID" value="KAG6454337.1"/>
    <property type="molecule type" value="Genomic_DNA"/>
</dbReference>
<dbReference type="PANTHER" id="PTHR42643">
    <property type="entry name" value="IONOTROPIC RECEPTOR 20A-RELATED"/>
    <property type="match status" value="1"/>
</dbReference>
<proteinExistence type="evidence at transcript level"/>
<dbReference type="Pfam" id="PF00060">
    <property type="entry name" value="Lig_chan"/>
    <property type="match status" value="1"/>
</dbReference>
<evidence type="ECO:0000256" key="5">
    <source>
        <dbReference type="ARBA" id="ARBA00022989"/>
    </source>
</evidence>
<keyword evidence="8" id="KW-0325">Glycoprotein</keyword>